<dbReference type="GO" id="GO:0007165">
    <property type="term" value="P:signal transduction"/>
    <property type="evidence" value="ECO:0007669"/>
    <property type="project" value="UniProtKB-KW"/>
</dbReference>
<dbReference type="GO" id="GO:0006935">
    <property type="term" value="P:chemotaxis"/>
    <property type="evidence" value="ECO:0007669"/>
    <property type="project" value="InterPro"/>
</dbReference>
<dbReference type="AlphaFoldDB" id="A0A5S5CRN0"/>
<dbReference type="InterPro" id="IPR003660">
    <property type="entry name" value="HAMP_dom"/>
</dbReference>
<evidence type="ECO:0000256" key="9">
    <source>
        <dbReference type="SAM" id="Phobius"/>
    </source>
</evidence>
<proteinExistence type="inferred from homology"/>
<evidence type="ECO:0000256" key="7">
    <source>
        <dbReference type="ARBA" id="ARBA00029447"/>
    </source>
</evidence>
<keyword evidence="5 9" id="KW-0472">Membrane</keyword>
<dbReference type="PROSITE" id="PS50885">
    <property type="entry name" value="HAMP"/>
    <property type="match status" value="1"/>
</dbReference>
<dbReference type="Pfam" id="PF00015">
    <property type="entry name" value="MCPsignal"/>
    <property type="match status" value="1"/>
</dbReference>
<dbReference type="InterPro" id="IPR004089">
    <property type="entry name" value="MCPsignal_dom"/>
</dbReference>
<evidence type="ECO:0000259" key="11">
    <source>
        <dbReference type="PROSITE" id="PS50885"/>
    </source>
</evidence>
<feature type="domain" description="Methyl-accepting transducer" evidence="10">
    <location>
        <begin position="283"/>
        <end position="505"/>
    </location>
</feature>
<name>A0A5S5CRN0_9ACTN</name>
<dbReference type="PROSITE" id="PS50111">
    <property type="entry name" value="CHEMOTAXIS_TRANSDUC_2"/>
    <property type="match status" value="1"/>
</dbReference>
<dbReference type="InterPro" id="IPR033480">
    <property type="entry name" value="sCache_2"/>
</dbReference>
<comment type="subcellular location">
    <subcellularLocation>
        <location evidence="1">Cell membrane</location>
        <topology evidence="1">Multi-pass membrane protein</topology>
    </subcellularLocation>
</comment>
<keyword evidence="13" id="KW-1185">Reference proteome</keyword>
<reference evidence="12 13" key="1">
    <citation type="submission" date="2019-07" db="EMBL/GenBank/DDBJ databases">
        <title>Genomic Encyclopedia of Archaeal and Bacterial Type Strains, Phase II (KMG-II): from individual species to whole genera.</title>
        <authorList>
            <person name="Goeker M."/>
        </authorList>
    </citation>
    <scope>NUCLEOTIDE SEQUENCE [LARGE SCALE GENOMIC DNA]</scope>
    <source>
        <strain evidence="12 13">DSM 46842</strain>
    </source>
</reference>
<dbReference type="EMBL" id="VNHW01000009">
    <property type="protein sequence ID" value="TYP86547.1"/>
    <property type="molecule type" value="Genomic_DNA"/>
</dbReference>
<comment type="caution">
    <text evidence="12">The sequence shown here is derived from an EMBL/GenBank/DDBJ whole genome shotgun (WGS) entry which is preliminary data.</text>
</comment>
<dbReference type="Proteomes" id="UP000322499">
    <property type="component" value="Unassembled WGS sequence"/>
</dbReference>
<evidence type="ECO:0000256" key="4">
    <source>
        <dbReference type="ARBA" id="ARBA00022989"/>
    </source>
</evidence>
<dbReference type="Pfam" id="PF17200">
    <property type="entry name" value="sCache_2"/>
    <property type="match status" value="1"/>
</dbReference>
<gene>
    <name evidence="12" type="ORF">BD833_109152</name>
</gene>
<keyword evidence="6 8" id="KW-0807">Transducer</keyword>
<evidence type="ECO:0000259" key="10">
    <source>
        <dbReference type="PROSITE" id="PS50111"/>
    </source>
</evidence>
<dbReference type="PANTHER" id="PTHR32089:SF112">
    <property type="entry name" value="LYSOZYME-LIKE PROTEIN-RELATED"/>
    <property type="match status" value="1"/>
</dbReference>
<evidence type="ECO:0000256" key="3">
    <source>
        <dbReference type="ARBA" id="ARBA00022692"/>
    </source>
</evidence>
<sequence>MAGRLGRAKVSTRLLLLVLAAVIGMATIAVMGALQARSTIEEEQRSQAKVAVESALGVIAHYGELESAGTMTREAAQAAAAAAIREMRYSGEEYFWINDMAPTMVMHPIKPELDGTDLSANADPNGKKLFVEFVETVEAQGSGYVDYLWPKPGEEEPQPKVSYVTGYEPWGWVVGSGLYVADLDGAFRAELVTMALWAAPLILGIVVLSLLISRSINRPLREMTEVLRTGDLQRRLDEGAGRTELDQLAGAVNTTLCRVSGVVADVGDASRMLEDAARTLSSTSECIAGTAERSQGQAESVTTAAREVSSGIEAVAAGAEQMGASIREIAHNAAEAARIAGSAVTAAESTSVTIGRLGESSAEIGNVVKVITSIAEQTNLLALNATIEAARAGEAGKGFAVVANEVKELAQETAKATEDIARRVEAIQTDTGSAVQAIGGVTTIIAEINDYQTTIASAVEEQTATTNEMSRAIADAAQSGRSIAGTVAEVATGAQETSAGVADMQSAADDLVRMSAELQKVAGTFEQ</sequence>
<comment type="similarity">
    <text evidence="7">Belongs to the methyl-accepting chemotaxis (MCP) protein family.</text>
</comment>
<protein>
    <submittedName>
        <fullName evidence="12">Methyl-accepting chemotaxis sensory transducer with Cache sensor</fullName>
    </submittedName>
</protein>
<dbReference type="SUPFAM" id="SSF58104">
    <property type="entry name" value="Methyl-accepting chemotaxis protein (MCP) signaling domain"/>
    <property type="match status" value="1"/>
</dbReference>
<dbReference type="RefSeq" id="WP_166533911.1">
    <property type="nucleotide sequence ID" value="NZ_VNHW01000009.1"/>
</dbReference>
<dbReference type="GO" id="GO:0004888">
    <property type="term" value="F:transmembrane signaling receptor activity"/>
    <property type="evidence" value="ECO:0007669"/>
    <property type="project" value="InterPro"/>
</dbReference>
<organism evidence="12 13">
    <name type="scientific">Blastococcus xanthinilyticus</name>
    <dbReference type="NCBI Taxonomy" id="1564164"/>
    <lineage>
        <taxon>Bacteria</taxon>
        <taxon>Bacillati</taxon>
        <taxon>Actinomycetota</taxon>
        <taxon>Actinomycetes</taxon>
        <taxon>Geodermatophilales</taxon>
        <taxon>Geodermatophilaceae</taxon>
        <taxon>Blastococcus</taxon>
    </lineage>
</organism>
<dbReference type="Gene3D" id="1.10.287.950">
    <property type="entry name" value="Methyl-accepting chemotaxis protein"/>
    <property type="match status" value="1"/>
</dbReference>
<dbReference type="PRINTS" id="PR00260">
    <property type="entry name" value="CHEMTRNSDUCR"/>
</dbReference>
<dbReference type="SMART" id="SM00304">
    <property type="entry name" value="HAMP"/>
    <property type="match status" value="1"/>
</dbReference>
<keyword evidence="3 9" id="KW-0812">Transmembrane</keyword>
<evidence type="ECO:0000256" key="5">
    <source>
        <dbReference type="ARBA" id="ARBA00023136"/>
    </source>
</evidence>
<dbReference type="CDD" id="cd06225">
    <property type="entry name" value="HAMP"/>
    <property type="match status" value="1"/>
</dbReference>
<feature type="domain" description="HAMP" evidence="11">
    <location>
        <begin position="214"/>
        <end position="264"/>
    </location>
</feature>
<keyword evidence="2" id="KW-1003">Cell membrane</keyword>
<dbReference type="PANTHER" id="PTHR32089">
    <property type="entry name" value="METHYL-ACCEPTING CHEMOTAXIS PROTEIN MCPB"/>
    <property type="match status" value="1"/>
</dbReference>
<accession>A0A5S5CRN0</accession>
<evidence type="ECO:0000313" key="12">
    <source>
        <dbReference type="EMBL" id="TYP86547.1"/>
    </source>
</evidence>
<keyword evidence="4 9" id="KW-1133">Transmembrane helix</keyword>
<dbReference type="InterPro" id="IPR004090">
    <property type="entry name" value="Chemotax_Me-accpt_rcpt"/>
</dbReference>
<dbReference type="SMART" id="SM00283">
    <property type="entry name" value="MA"/>
    <property type="match status" value="1"/>
</dbReference>
<dbReference type="Pfam" id="PF00672">
    <property type="entry name" value="HAMP"/>
    <property type="match status" value="1"/>
</dbReference>
<evidence type="ECO:0000313" key="13">
    <source>
        <dbReference type="Proteomes" id="UP000322499"/>
    </source>
</evidence>
<feature type="transmembrane region" description="Helical" evidence="9">
    <location>
        <begin position="194"/>
        <end position="213"/>
    </location>
</feature>
<evidence type="ECO:0000256" key="8">
    <source>
        <dbReference type="PROSITE-ProRule" id="PRU00284"/>
    </source>
</evidence>
<evidence type="ECO:0000256" key="1">
    <source>
        <dbReference type="ARBA" id="ARBA00004651"/>
    </source>
</evidence>
<evidence type="ECO:0000256" key="2">
    <source>
        <dbReference type="ARBA" id="ARBA00022475"/>
    </source>
</evidence>
<dbReference type="SMART" id="SM01049">
    <property type="entry name" value="Cache_2"/>
    <property type="match status" value="1"/>
</dbReference>
<dbReference type="GO" id="GO:0005886">
    <property type="term" value="C:plasma membrane"/>
    <property type="evidence" value="ECO:0007669"/>
    <property type="project" value="UniProtKB-SubCell"/>
</dbReference>
<evidence type="ECO:0000256" key="6">
    <source>
        <dbReference type="ARBA" id="ARBA00023224"/>
    </source>
</evidence>
<dbReference type="Gene3D" id="3.30.450.20">
    <property type="entry name" value="PAS domain"/>
    <property type="match status" value="1"/>
</dbReference>